<dbReference type="GO" id="GO:0016491">
    <property type="term" value="F:oxidoreductase activity"/>
    <property type="evidence" value="ECO:0007669"/>
    <property type="project" value="InterPro"/>
</dbReference>
<evidence type="ECO:0000259" key="3">
    <source>
        <dbReference type="Pfam" id="PF08031"/>
    </source>
</evidence>
<evidence type="ECO:0000256" key="1">
    <source>
        <dbReference type="ARBA" id="ARBA00022630"/>
    </source>
</evidence>
<dbReference type="PANTHER" id="PTHR32448">
    <property type="entry name" value="OS08G0158400 PROTEIN"/>
    <property type="match status" value="1"/>
</dbReference>
<dbReference type="GO" id="GO:0050660">
    <property type="term" value="F:flavin adenine dinucleotide binding"/>
    <property type="evidence" value="ECO:0007669"/>
    <property type="project" value="InterPro"/>
</dbReference>
<dbReference type="Gene3D" id="3.40.462.20">
    <property type="match status" value="1"/>
</dbReference>
<dbReference type="Proteomes" id="UP001234787">
    <property type="component" value="Unassembled WGS sequence"/>
</dbReference>
<proteinExistence type="predicted"/>
<protein>
    <recommendedName>
        <fullName evidence="3">Berberine/berberine-like domain-containing protein</fullName>
    </recommendedName>
</protein>
<accession>A0AAD3NS27</accession>
<gene>
    <name evidence="4" type="ORF">SUGI_1419620</name>
</gene>
<evidence type="ECO:0000256" key="2">
    <source>
        <dbReference type="ARBA" id="ARBA00022827"/>
    </source>
</evidence>
<feature type="domain" description="Berberine/berberine-like" evidence="3">
    <location>
        <begin position="58"/>
        <end position="106"/>
    </location>
</feature>
<reference evidence="4" key="1">
    <citation type="submission" date="2022-12" db="EMBL/GenBank/DDBJ databases">
        <title>Chromosome-Level Genome Assembly of Japanese Cedar (Cryptomeriajaponica D. Don).</title>
        <authorList>
            <person name="Fujino T."/>
            <person name="Yamaguchi K."/>
            <person name="Yokoyama T."/>
            <person name="Hamanaka T."/>
            <person name="Harazono Y."/>
            <person name="Kamada H."/>
            <person name="Kobayashi W."/>
            <person name="Ujino-Ihara T."/>
            <person name="Uchiyama K."/>
            <person name="Matsumoto A."/>
            <person name="Izuno A."/>
            <person name="Tsumura Y."/>
            <person name="Toyoda A."/>
            <person name="Shigenobu S."/>
            <person name="Moriguchi Y."/>
            <person name="Ueno S."/>
            <person name="Kasahara M."/>
        </authorList>
    </citation>
    <scope>NUCLEOTIDE SEQUENCE</scope>
</reference>
<dbReference type="AlphaFoldDB" id="A0AAD3NS27"/>
<keyword evidence="1" id="KW-0285">Flavoprotein</keyword>
<organism evidence="4 5">
    <name type="scientific">Cryptomeria japonica</name>
    <name type="common">Japanese cedar</name>
    <name type="synonym">Cupressus japonica</name>
    <dbReference type="NCBI Taxonomy" id="3369"/>
    <lineage>
        <taxon>Eukaryota</taxon>
        <taxon>Viridiplantae</taxon>
        <taxon>Streptophyta</taxon>
        <taxon>Embryophyta</taxon>
        <taxon>Tracheophyta</taxon>
        <taxon>Spermatophyta</taxon>
        <taxon>Pinopsida</taxon>
        <taxon>Pinidae</taxon>
        <taxon>Conifers II</taxon>
        <taxon>Cupressales</taxon>
        <taxon>Cupressaceae</taxon>
        <taxon>Cryptomeria</taxon>
    </lineage>
</organism>
<keyword evidence="5" id="KW-1185">Reference proteome</keyword>
<comment type="caution">
    <text evidence="4">The sequence shown here is derived from an EMBL/GenBank/DDBJ whole genome shotgun (WGS) entry which is preliminary data.</text>
</comment>
<name>A0AAD3NS27_CRYJA</name>
<dbReference type="InterPro" id="IPR012951">
    <property type="entry name" value="BBE"/>
</dbReference>
<dbReference type="EMBL" id="BSEH01000278">
    <property type="protein sequence ID" value="GLJ58098.1"/>
    <property type="molecule type" value="Genomic_DNA"/>
</dbReference>
<sequence>MNKIPSTALPFPQRKGTLFNIQYKVACTNRSVDDRYIEWMRKLYKYMEPYVSHSPRAAYVNYLDLDLGSPFNGNASVEEVRAWGERYFHHNYDRLVKAKTQVYPKN</sequence>
<evidence type="ECO:0000313" key="5">
    <source>
        <dbReference type="Proteomes" id="UP001234787"/>
    </source>
</evidence>
<evidence type="ECO:0000313" key="4">
    <source>
        <dbReference type="EMBL" id="GLJ58098.1"/>
    </source>
</evidence>
<keyword evidence="2" id="KW-0274">FAD</keyword>
<dbReference type="Pfam" id="PF08031">
    <property type="entry name" value="BBE"/>
    <property type="match status" value="1"/>
</dbReference>